<feature type="transmembrane region" description="Helical" evidence="1">
    <location>
        <begin position="299"/>
        <end position="324"/>
    </location>
</feature>
<dbReference type="SUPFAM" id="SSF52833">
    <property type="entry name" value="Thioredoxin-like"/>
    <property type="match status" value="1"/>
</dbReference>
<dbReference type="EMBL" id="OX458333">
    <property type="protein sequence ID" value="CAI8800479.1"/>
    <property type="molecule type" value="Genomic_DNA"/>
</dbReference>
<sequence>MRCCKKPMYPFFLILSWLVSVVSFANAAGSDERVAHVYFFWKDGCPHCEREKDFLTRWQREETRVRVRYLEISREIDNYEVFAALVRQFGIERPGVPLTVVGETFFDGYNDDSTTGAVIKSAATACLEVFCRDLVWPLLTGQASPPAEDSAKPVANLPDILELPIFGEVSIAKVSLPLLTIMLAAVDGFNPCAMWTLLFLIGLLVGLRNRFRMWVLGSAFIVASAAVYYLFMAAWLNLLLFFGMLLWIRILVGMLAVGGGTYYLREYFVNPEAICKVTAPESRKRVFDRLRLLASERRFLLALAGIILLAVAVNLVELICSAGIPAVYTQVLTLSSLPTWQYHAYLGLYILVFMLDDLFVFFVAMQTLRVTGLTGKYVRHAHAIGGLVLIVIGLLLLFKPEWLVFSV</sequence>
<organism evidence="3 4">
    <name type="scientific">Methylocaldum szegediense</name>
    <dbReference type="NCBI Taxonomy" id="73780"/>
    <lineage>
        <taxon>Bacteria</taxon>
        <taxon>Pseudomonadati</taxon>
        <taxon>Pseudomonadota</taxon>
        <taxon>Gammaproteobacteria</taxon>
        <taxon>Methylococcales</taxon>
        <taxon>Methylococcaceae</taxon>
        <taxon>Methylocaldum</taxon>
    </lineage>
</organism>
<feature type="transmembrane region" description="Helical" evidence="1">
    <location>
        <begin position="188"/>
        <end position="207"/>
    </location>
</feature>
<keyword evidence="1" id="KW-0472">Membrane</keyword>
<feature type="signal peptide" evidence="2">
    <location>
        <begin position="1"/>
        <end position="27"/>
    </location>
</feature>
<accession>A0ABM9I017</accession>
<feature type="chain" id="PRO_5045986786" evidence="2">
    <location>
        <begin position="28"/>
        <end position="407"/>
    </location>
</feature>
<name>A0ABM9I017_9GAMM</name>
<dbReference type="Gene3D" id="3.40.30.10">
    <property type="entry name" value="Glutaredoxin"/>
    <property type="match status" value="1"/>
</dbReference>
<feature type="transmembrane region" description="Helical" evidence="1">
    <location>
        <begin position="238"/>
        <end position="264"/>
    </location>
</feature>
<evidence type="ECO:0000256" key="1">
    <source>
        <dbReference type="SAM" id="Phobius"/>
    </source>
</evidence>
<evidence type="ECO:0000313" key="4">
    <source>
        <dbReference type="Proteomes" id="UP001162030"/>
    </source>
</evidence>
<protein>
    <submittedName>
        <fullName evidence="3">Glutaredoxin domain-containing protein</fullName>
    </submittedName>
</protein>
<evidence type="ECO:0000313" key="3">
    <source>
        <dbReference type="EMBL" id="CAI8800479.1"/>
    </source>
</evidence>
<keyword evidence="1" id="KW-1133">Transmembrane helix</keyword>
<dbReference type="InterPro" id="IPR036249">
    <property type="entry name" value="Thioredoxin-like_sf"/>
</dbReference>
<keyword evidence="4" id="KW-1185">Reference proteome</keyword>
<proteinExistence type="predicted"/>
<evidence type="ECO:0000256" key="2">
    <source>
        <dbReference type="SAM" id="SignalP"/>
    </source>
</evidence>
<gene>
    <name evidence="3" type="ORF">MSZNOR_1582</name>
</gene>
<dbReference type="Proteomes" id="UP001162030">
    <property type="component" value="Chromosome"/>
</dbReference>
<keyword evidence="2" id="KW-0732">Signal</keyword>
<feature type="transmembrane region" description="Helical" evidence="1">
    <location>
        <begin position="377"/>
        <end position="398"/>
    </location>
</feature>
<feature type="transmembrane region" description="Helical" evidence="1">
    <location>
        <begin position="344"/>
        <end position="365"/>
    </location>
</feature>
<keyword evidence="1" id="KW-0812">Transmembrane</keyword>
<reference evidence="3 4" key="1">
    <citation type="submission" date="2023-03" db="EMBL/GenBank/DDBJ databases">
        <authorList>
            <person name="Pearce D."/>
        </authorList>
    </citation>
    <scope>NUCLEOTIDE SEQUENCE [LARGE SCALE GENOMIC DNA]</scope>
    <source>
        <strain evidence="3">Msz</strain>
    </source>
</reference>
<feature type="transmembrane region" description="Helical" evidence="1">
    <location>
        <begin position="214"/>
        <end position="232"/>
    </location>
</feature>